<feature type="transmembrane region" description="Helical" evidence="8">
    <location>
        <begin position="167"/>
        <end position="192"/>
    </location>
</feature>
<feature type="transmembrane region" description="Helical" evidence="8">
    <location>
        <begin position="21"/>
        <end position="45"/>
    </location>
</feature>
<keyword evidence="3" id="KW-0808">Transferase</keyword>
<dbReference type="Pfam" id="PF09594">
    <property type="entry name" value="GT87"/>
    <property type="match status" value="1"/>
</dbReference>
<dbReference type="EMBL" id="BAABCN010000017">
    <property type="protein sequence ID" value="GAA3892777.1"/>
    <property type="molecule type" value="Genomic_DNA"/>
</dbReference>
<evidence type="ECO:0000256" key="5">
    <source>
        <dbReference type="ARBA" id="ARBA00022989"/>
    </source>
</evidence>
<feature type="transmembrane region" description="Helical" evidence="8">
    <location>
        <begin position="198"/>
        <end position="227"/>
    </location>
</feature>
<feature type="transmembrane region" description="Helical" evidence="8">
    <location>
        <begin position="65"/>
        <end position="88"/>
    </location>
</feature>
<evidence type="ECO:0000256" key="1">
    <source>
        <dbReference type="ARBA" id="ARBA00004651"/>
    </source>
</evidence>
<evidence type="ECO:0008006" key="11">
    <source>
        <dbReference type="Google" id="ProtNLM"/>
    </source>
</evidence>
<dbReference type="InterPro" id="IPR018584">
    <property type="entry name" value="GT87"/>
</dbReference>
<keyword evidence="10" id="KW-1185">Reference proteome</keyword>
<keyword evidence="2" id="KW-1003">Cell membrane</keyword>
<protein>
    <recommendedName>
        <fullName evidence="11">DUF2029 domain-containing protein</fullName>
    </recommendedName>
</protein>
<comment type="similarity">
    <text evidence="7">Belongs to the glycosyltransferase 87 family.</text>
</comment>
<sequence>MQQLETSPVAASAGWMTRRSLLWTGFALVHGWLIWLCLSAVGWPLGDVEGVYRPWAELSVSGDAIVGIDTPFVYPIIALVPMVLALAFGSAAYALVWLGLVTVLDAVAFAVLLGMGRAPTRRLAGTAWWWLAFLLLLGPIALARIDSITVPLVIIALLWLRTRPFWGVVLLTVATWVKVWPAAALAALVVVSPRRWRITLIAGVTSAVIVVIALILGSGLNVVSFVGQQTGRGIQIESPVGTIWMWLAALGVPGSTVYYDFDILTFQVVGPGTDLAALLMTPLLVLAVGVVLLLGVRAQRRGAAIETLLPPLVLALVLTMITINKVGSPQFISWIAAPLILGIAVGGARWSTPAILGLVLAALTQLIYPYFYDGLLVPTVAMVLVLTLRNVLEFVLLGWALWALATAHIRRDGSGGTQLPGAHFSPELVKE</sequence>
<feature type="transmembrane region" description="Helical" evidence="8">
    <location>
        <begin position="378"/>
        <end position="404"/>
    </location>
</feature>
<gene>
    <name evidence="9" type="ORF">GCM10022381_38100</name>
</gene>
<dbReference type="Proteomes" id="UP001501803">
    <property type="component" value="Unassembled WGS sequence"/>
</dbReference>
<feature type="transmembrane region" description="Helical" evidence="8">
    <location>
        <begin position="95"/>
        <end position="115"/>
    </location>
</feature>
<keyword evidence="4 8" id="KW-0812">Transmembrane</keyword>
<evidence type="ECO:0000256" key="8">
    <source>
        <dbReference type="SAM" id="Phobius"/>
    </source>
</evidence>
<proteinExistence type="inferred from homology"/>
<evidence type="ECO:0000256" key="3">
    <source>
        <dbReference type="ARBA" id="ARBA00022679"/>
    </source>
</evidence>
<comment type="subcellular location">
    <subcellularLocation>
        <location evidence="1">Cell membrane</location>
        <topology evidence="1">Multi-pass membrane protein</topology>
    </subcellularLocation>
</comment>
<comment type="caution">
    <text evidence="9">The sequence shown here is derived from an EMBL/GenBank/DDBJ whole genome shotgun (WGS) entry which is preliminary data.</text>
</comment>
<evidence type="ECO:0000313" key="10">
    <source>
        <dbReference type="Proteomes" id="UP001501803"/>
    </source>
</evidence>
<feature type="transmembrane region" description="Helical" evidence="8">
    <location>
        <begin position="308"/>
        <end position="325"/>
    </location>
</feature>
<evidence type="ECO:0000256" key="2">
    <source>
        <dbReference type="ARBA" id="ARBA00022475"/>
    </source>
</evidence>
<keyword evidence="6 8" id="KW-0472">Membrane</keyword>
<keyword evidence="5 8" id="KW-1133">Transmembrane helix</keyword>
<evidence type="ECO:0000256" key="4">
    <source>
        <dbReference type="ARBA" id="ARBA00022692"/>
    </source>
</evidence>
<name>A0ABP7L234_9MICO</name>
<feature type="transmembrane region" description="Helical" evidence="8">
    <location>
        <begin position="127"/>
        <end position="160"/>
    </location>
</feature>
<feature type="transmembrane region" description="Helical" evidence="8">
    <location>
        <begin position="239"/>
        <end position="259"/>
    </location>
</feature>
<evidence type="ECO:0000256" key="7">
    <source>
        <dbReference type="ARBA" id="ARBA00024033"/>
    </source>
</evidence>
<evidence type="ECO:0000256" key="6">
    <source>
        <dbReference type="ARBA" id="ARBA00023136"/>
    </source>
</evidence>
<evidence type="ECO:0000313" key="9">
    <source>
        <dbReference type="EMBL" id="GAA3892777.1"/>
    </source>
</evidence>
<accession>A0ABP7L234</accession>
<feature type="transmembrane region" description="Helical" evidence="8">
    <location>
        <begin position="355"/>
        <end position="372"/>
    </location>
</feature>
<feature type="transmembrane region" description="Helical" evidence="8">
    <location>
        <begin position="275"/>
        <end position="296"/>
    </location>
</feature>
<reference evidence="10" key="1">
    <citation type="journal article" date="2019" name="Int. J. Syst. Evol. Microbiol.">
        <title>The Global Catalogue of Microorganisms (GCM) 10K type strain sequencing project: providing services to taxonomists for standard genome sequencing and annotation.</title>
        <authorList>
            <consortium name="The Broad Institute Genomics Platform"/>
            <consortium name="The Broad Institute Genome Sequencing Center for Infectious Disease"/>
            <person name="Wu L."/>
            <person name="Ma J."/>
        </authorList>
    </citation>
    <scope>NUCLEOTIDE SEQUENCE [LARGE SCALE GENOMIC DNA]</scope>
    <source>
        <strain evidence="10">JCM 17021</strain>
    </source>
</reference>
<feature type="transmembrane region" description="Helical" evidence="8">
    <location>
        <begin position="331"/>
        <end position="348"/>
    </location>
</feature>
<organism evidence="9 10">
    <name type="scientific">Leifsonia kafniensis</name>
    <dbReference type="NCBI Taxonomy" id="475957"/>
    <lineage>
        <taxon>Bacteria</taxon>
        <taxon>Bacillati</taxon>
        <taxon>Actinomycetota</taxon>
        <taxon>Actinomycetes</taxon>
        <taxon>Micrococcales</taxon>
        <taxon>Microbacteriaceae</taxon>
        <taxon>Leifsonia</taxon>
    </lineage>
</organism>